<evidence type="ECO:0000313" key="2">
    <source>
        <dbReference type="WBParaSite" id="nRc.2.0.1.t13321-RA"/>
    </source>
</evidence>
<reference evidence="2" key="1">
    <citation type="submission" date="2022-11" db="UniProtKB">
        <authorList>
            <consortium name="WormBaseParasite"/>
        </authorList>
    </citation>
    <scope>IDENTIFICATION</scope>
</reference>
<name>A0A915IGJ6_ROMCU</name>
<evidence type="ECO:0000313" key="1">
    <source>
        <dbReference type="Proteomes" id="UP000887565"/>
    </source>
</evidence>
<dbReference type="WBParaSite" id="nRc.2.0.1.t13321-RA">
    <property type="protein sequence ID" value="nRc.2.0.1.t13321-RA"/>
    <property type="gene ID" value="nRc.2.0.1.g13321"/>
</dbReference>
<protein>
    <submittedName>
        <fullName evidence="2">Uncharacterized protein</fullName>
    </submittedName>
</protein>
<proteinExistence type="predicted"/>
<organism evidence="1 2">
    <name type="scientific">Romanomermis culicivorax</name>
    <name type="common">Nematode worm</name>
    <dbReference type="NCBI Taxonomy" id="13658"/>
    <lineage>
        <taxon>Eukaryota</taxon>
        <taxon>Metazoa</taxon>
        <taxon>Ecdysozoa</taxon>
        <taxon>Nematoda</taxon>
        <taxon>Enoplea</taxon>
        <taxon>Dorylaimia</taxon>
        <taxon>Mermithida</taxon>
        <taxon>Mermithoidea</taxon>
        <taxon>Mermithidae</taxon>
        <taxon>Romanomermis</taxon>
    </lineage>
</organism>
<accession>A0A915IGJ6</accession>
<keyword evidence="1" id="KW-1185">Reference proteome</keyword>
<sequence>MFRTGQIILEVIALIKQHNHALASLVPCQEEPFTLIIAVAKKLFSTKINSFVVAEAFRETCSRNWARDEDVTSSKIHQTLDIPFWILRTRSEEWALMAK</sequence>
<dbReference type="Proteomes" id="UP000887565">
    <property type="component" value="Unplaced"/>
</dbReference>
<dbReference type="AlphaFoldDB" id="A0A915IGJ6"/>